<dbReference type="InterPro" id="IPR058163">
    <property type="entry name" value="LysR-type_TF_proteobact-type"/>
</dbReference>
<proteinExistence type="inferred from homology"/>
<dbReference type="PANTHER" id="PTHR30537">
    <property type="entry name" value="HTH-TYPE TRANSCRIPTIONAL REGULATOR"/>
    <property type="match status" value="1"/>
</dbReference>
<dbReference type="SUPFAM" id="SSF53850">
    <property type="entry name" value="Periplasmic binding protein-like II"/>
    <property type="match status" value="1"/>
</dbReference>
<dbReference type="InterPro" id="IPR036390">
    <property type="entry name" value="WH_DNA-bd_sf"/>
</dbReference>
<organism evidence="6 7">
    <name type="scientific">Thalassotalea marina</name>
    <dbReference type="NCBI Taxonomy" id="1673741"/>
    <lineage>
        <taxon>Bacteria</taxon>
        <taxon>Pseudomonadati</taxon>
        <taxon>Pseudomonadota</taxon>
        <taxon>Gammaproteobacteria</taxon>
        <taxon>Alteromonadales</taxon>
        <taxon>Colwelliaceae</taxon>
        <taxon>Thalassotalea</taxon>
    </lineage>
</organism>
<keyword evidence="7" id="KW-1185">Reference proteome</keyword>
<dbReference type="EMBL" id="BNCK01000004">
    <property type="protein sequence ID" value="GHF91412.1"/>
    <property type="molecule type" value="Genomic_DNA"/>
</dbReference>
<evidence type="ECO:0000313" key="7">
    <source>
        <dbReference type="Proteomes" id="UP000623842"/>
    </source>
</evidence>
<protein>
    <submittedName>
        <fullName evidence="6">LysR family transcriptional regulator</fullName>
    </submittedName>
</protein>
<comment type="similarity">
    <text evidence="1">Belongs to the LysR transcriptional regulatory family.</text>
</comment>
<dbReference type="PROSITE" id="PS50931">
    <property type="entry name" value="HTH_LYSR"/>
    <property type="match status" value="1"/>
</dbReference>
<keyword evidence="3" id="KW-0238">DNA-binding</keyword>
<dbReference type="Gene3D" id="1.10.10.10">
    <property type="entry name" value="Winged helix-like DNA-binding domain superfamily/Winged helix DNA-binding domain"/>
    <property type="match status" value="1"/>
</dbReference>
<keyword evidence="4" id="KW-0804">Transcription</keyword>
<dbReference type="Proteomes" id="UP000623842">
    <property type="component" value="Unassembled WGS sequence"/>
</dbReference>
<dbReference type="PANTHER" id="PTHR30537:SF26">
    <property type="entry name" value="GLYCINE CLEAVAGE SYSTEM TRANSCRIPTIONAL ACTIVATOR"/>
    <property type="match status" value="1"/>
</dbReference>
<accession>A0A919EJI4</accession>
<feature type="domain" description="HTH lysR-type" evidence="5">
    <location>
        <begin position="31"/>
        <end position="86"/>
    </location>
</feature>
<dbReference type="Gene3D" id="3.40.190.10">
    <property type="entry name" value="Periplasmic binding protein-like II"/>
    <property type="match status" value="2"/>
</dbReference>
<reference evidence="6" key="1">
    <citation type="journal article" date="2014" name="Int. J. Syst. Evol. Microbiol.">
        <title>Complete genome sequence of Corynebacterium casei LMG S-19264T (=DSM 44701T), isolated from a smear-ripened cheese.</title>
        <authorList>
            <consortium name="US DOE Joint Genome Institute (JGI-PGF)"/>
            <person name="Walter F."/>
            <person name="Albersmeier A."/>
            <person name="Kalinowski J."/>
            <person name="Ruckert C."/>
        </authorList>
    </citation>
    <scope>NUCLEOTIDE SEQUENCE</scope>
    <source>
        <strain evidence="6">KCTC 42731</strain>
    </source>
</reference>
<dbReference type="Pfam" id="PF03466">
    <property type="entry name" value="LysR_substrate"/>
    <property type="match status" value="1"/>
</dbReference>
<evidence type="ECO:0000256" key="2">
    <source>
        <dbReference type="ARBA" id="ARBA00023015"/>
    </source>
</evidence>
<dbReference type="InterPro" id="IPR036388">
    <property type="entry name" value="WH-like_DNA-bd_sf"/>
</dbReference>
<dbReference type="GO" id="GO:0003700">
    <property type="term" value="F:DNA-binding transcription factor activity"/>
    <property type="evidence" value="ECO:0007669"/>
    <property type="project" value="InterPro"/>
</dbReference>
<dbReference type="FunFam" id="1.10.10.10:FF:000001">
    <property type="entry name" value="LysR family transcriptional regulator"/>
    <property type="match status" value="1"/>
</dbReference>
<dbReference type="GO" id="GO:0043565">
    <property type="term" value="F:sequence-specific DNA binding"/>
    <property type="evidence" value="ECO:0007669"/>
    <property type="project" value="TreeGrafter"/>
</dbReference>
<evidence type="ECO:0000256" key="3">
    <source>
        <dbReference type="ARBA" id="ARBA00023125"/>
    </source>
</evidence>
<keyword evidence="2" id="KW-0805">Transcription regulation</keyword>
<evidence type="ECO:0000256" key="4">
    <source>
        <dbReference type="ARBA" id="ARBA00023163"/>
    </source>
</evidence>
<dbReference type="InterPro" id="IPR005119">
    <property type="entry name" value="LysR_subst-bd"/>
</dbReference>
<sequence length="320" mass="36541">MLISSTIEILPFIDNLNLFIGAQVLFHISSLNYLRTFTLAAKHLSFKTAATILNISPTAVSHQIKALEEQLRVTLFERQVRSITLTLAGQKLADACHVNLAEIDYVVKHLTQDKNEVSISCCHSFAALWLTPKSSQFNVNMPEYSLNIFASDSLVDIDKEKHLDIAIRYGSTEHDNNEDFLYTETISLYQSVQHPVVNSSLKKTNQQLFVTYWPENEMLNNIPWQQHFDASAYTVKTFPQEFFVLQAVMTGQGVGLLSDVLATSAVEHGWITKVDNTNSFKGYSYWLRISREHQESLRVKRATQWIKHEFSKLIPIEITK</sequence>
<gene>
    <name evidence="6" type="ORF">GCM10017161_19060</name>
</gene>
<reference evidence="6" key="2">
    <citation type="submission" date="2020-09" db="EMBL/GenBank/DDBJ databases">
        <authorList>
            <person name="Sun Q."/>
            <person name="Kim S."/>
        </authorList>
    </citation>
    <scope>NUCLEOTIDE SEQUENCE</scope>
    <source>
        <strain evidence="6">KCTC 42731</strain>
    </source>
</reference>
<comment type="caution">
    <text evidence="6">The sequence shown here is derived from an EMBL/GenBank/DDBJ whole genome shotgun (WGS) entry which is preliminary data.</text>
</comment>
<dbReference type="InterPro" id="IPR000847">
    <property type="entry name" value="LysR_HTH_N"/>
</dbReference>
<dbReference type="AlphaFoldDB" id="A0A919EJI4"/>
<dbReference type="PRINTS" id="PR00039">
    <property type="entry name" value="HTHLYSR"/>
</dbReference>
<evidence type="ECO:0000259" key="5">
    <source>
        <dbReference type="PROSITE" id="PS50931"/>
    </source>
</evidence>
<name>A0A919EJI4_9GAMM</name>
<evidence type="ECO:0000313" key="6">
    <source>
        <dbReference type="EMBL" id="GHF91412.1"/>
    </source>
</evidence>
<evidence type="ECO:0000256" key="1">
    <source>
        <dbReference type="ARBA" id="ARBA00009437"/>
    </source>
</evidence>
<dbReference type="GO" id="GO:0006351">
    <property type="term" value="P:DNA-templated transcription"/>
    <property type="evidence" value="ECO:0007669"/>
    <property type="project" value="TreeGrafter"/>
</dbReference>
<dbReference type="SUPFAM" id="SSF46785">
    <property type="entry name" value="Winged helix' DNA-binding domain"/>
    <property type="match status" value="1"/>
</dbReference>
<dbReference type="Pfam" id="PF00126">
    <property type="entry name" value="HTH_1"/>
    <property type="match status" value="1"/>
</dbReference>